<proteinExistence type="predicted"/>
<name>L5K8R1_PTEAL</name>
<gene>
    <name evidence="1" type="ORF">PAL_GLEAN10022136</name>
</gene>
<sequence>MWLVPNNLKQFNVSADQPFSGYPYCSDLQQTPKERPRRMDSAIMKGIYMLQDALEERSCAAGTATMDIKCDDV</sequence>
<dbReference type="AlphaFoldDB" id="L5K8R1"/>
<evidence type="ECO:0000313" key="1">
    <source>
        <dbReference type="EMBL" id="ELK07762.1"/>
    </source>
</evidence>
<protein>
    <submittedName>
        <fullName evidence="1">Uncharacterized protein</fullName>
    </submittedName>
</protein>
<keyword evidence="2" id="KW-1185">Reference proteome</keyword>
<dbReference type="Proteomes" id="UP000010552">
    <property type="component" value="Unassembled WGS sequence"/>
</dbReference>
<organism evidence="1 2">
    <name type="scientific">Pteropus alecto</name>
    <name type="common">Black flying fox</name>
    <dbReference type="NCBI Taxonomy" id="9402"/>
    <lineage>
        <taxon>Eukaryota</taxon>
        <taxon>Metazoa</taxon>
        <taxon>Chordata</taxon>
        <taxon>Craniata</taxon>
        <taxon>Vertebrata</taxon>
        <taxon>Euteleostomi</taxon>
        <taxon>Mammalia</taxon>
        <taxon>Eutheria</taxon>
        <taxon>Laurasiatheria</taxon>
        <taxon>Chiroptera</taxon>
        <taxon>Yinpterochiroptera</taxon>
        <taxon>Pteropodoidea</taxon>
        <taxon>Pteropodidae</taxon>
        <taxon>Pteropodinae</taxon>
        <taxon>Pteropus</taxon>
    </lineage>
</organism>
<dbReference type="EMBL" id="KB030947">
    <property type="protein sequence ID" value="ELK07762.1"/>
    <property type="molecule type" value="Genomic_DNA"/>
</dbReference>
<evidence type="ECO:0000313" key="2">
    <source>
        <dbReference type="Proteomes" id="UP000010552"/>
    </source>
</evidence>
<accession>L5K8R1</accession>
<reference evidence="2" key="1">
    <citation type="journal article" date="2013" name="Science">
        <title>Comparative analysis of bat genomes provides insight into the evolution of flight and immunity.</title>
        <authorList>
            <person name="Zhang G."/>
            <person name="Cowled C."/>
            <person name="Shi Z."/>
            <person name="Huang Z."/>
            <person name="Bishop-Lilly K.A."/>
            <person name="Fang X."/>
            <person name="Wynne J.W."/>
            <person name="Xiong Z."/>
            <person name="Baker M.L."/>
            <person name="Zhao W."/>
            <person name="Tachedjian M."/>
            <person name="Zhu Y."/>
            <person name="Zhou P."/>
            <person name="Jiang X."/>
            <person name="Ng J."/>
            <person name="Yang L."/>
            <person name="Wu L."/>
            <person name="Xiao J."/>
            <person name="Feng Y."/>
            <person name="Chen Y."/>
            <person name="Sun X."/>
            <person name="Zhang Y."/>
            <person name="Marsh G.A."/>
            <person name="Crameri G."/>
            <person name="Broder C.C."/>
            <person name="Frey K.G."/>
            <person name="Wang L.F."/>
            <person name="Wang J."/>
        </authorList>
    </citation>
    <scope>NUCLEOTIDE SEQUENCE [LARGE SCALE GENOMIC DNA]</scope>
</reference>
<dbReference type="InParanoid" id="L5K8R1"/>